<sequence length="143" mass="15187">MNSIDSTGGTSMTDNIKDMDDEVGQPENQQQQKSWQRSIKPLNNYYKLNVDGPISGSSLGYGGVIIDSNGTLSMAFVGPVHKGDLNYAVISAILMAFGYTPELHHMIVNAVEVNVASGGINEGVAVGGPMENSFPTVNPIGWV</sequence>
<protein>
    <recommendedName>
        <fullName evidence="4">RNase H type-1 domain-containing protein</fullName>
    </recommendedName>
</protein>
<gene>
    <name evidence="2" type="ORF">MA16_Dca020957</name>
</gene>
<feature type="compositionally biased region" description="Polar residues" evidence="1">
    <location>
        <begin position="1"/>
        <end position="14"/>
    </location>
</feature>
<keyword evidence="3" id="KW-1185">Reference proteome</keyword>
<feature type="compositionally biased region" description="Polar residues" evidence="1">
    <location>
        <begin position="26"/>
        <end position="36"/>
    </location>
</feature>
<dbReference type="Proteomes" id="UP000233837">
    <property type="component" value="Unassembled WGS sequence"/>
</dbReference>
<evidence type="ECO:0000313" key="2">
    <source>
        <dbReference type="EMBL" id="PKU62252.1"/>
    </source>
</evidence>
<reference evidence="2 3" key="1">
    <citation type="journal article" date="2016" name="Sci. Rep.">
        <title>The Dendrobium catenatum Lindl. genome sequence provides insights into polysaccharide synthase, floral development and adaptive evolution.</title>
        <authorList>
            <person name="Zhang G.Q."/>
            <person name="Xu Q."/>
            <person name="Bian C."/>
            <person name="Tsai W.C."/>
            <person name="Yeh C.M."/>
            <person name="Liu K.W."/>
            <person name="Yoshida K."/>
            <person name="Zhang L.S."/>
            <person name="Chang S.B."/>
            <person name="Chen F."/>
            <person name="Shi Y."/>
            <person name="Su Y.Y."/>
            <person name="Zhang Y.Q."/>
            <person name="Chen L.J."/>
            <person name="Yin Y."/>
            <person name="Lin M."/>
            <person name="Huang H."/>
            <person name="Deng H."/>
            <person name="Wang Z.W."/>
            <person name="Zhu S.L."/>
            <person name="Zhao X."/>
            <person name="Deng C."/>
            <person name="Niu S.C."/>
            <person name="Huang J."/>
            <person name="Wang M."/>
            <person name="Liu G.H."/>
            <person name="Yang H.J."/>
            <person name="Xiao X.J."/>
            <person name="Hsiao Y.Y."/>
            <person name="Wu W.L."/>
            <person name="Chen Y.Y."/>
            <person name="Mitsuda N."/>
            <person name="Ohme-Takagi M."/>
            <person name="Luo Y.B."/>
            <person name="Van de Peer Y."/>
            <person name="Liu Z.J."/>
        </authorList>
    </citation>
    <scope>NUCLEOTIDE SEQUENCE [LARGE SCALE GENOMIC DNA]</scope>
    <source>
        <tissue evidence="2">The whole plant</tissue>
    </source>
</reference>
<name>A0A2I0VFQ3_9ASPA</name>
<proteinExistence type="predicted"/>
<feature type="region of interest" description="Disordered" evidence="1">
    <location>
        <begin position="1"/>
        <end position="36"/>
    </location>
</feature>
<evidence type="ECO:0008006" key="4">
    <source>
        <dbReference type="Google" id="ProtNLM"/>
    </source>
</evidence>
<organism evidence="2 3">
    <name type="scientific">Dendrobium catenatum</name>
    <dbReference type="NCBI Taxonomy" id="906689"/>
    <lineage>
        <taxon>Eukaryota</taxon>
        <taxon>Viridiplantae</taxon>
        <taxon>Streptophyta</taxon>
        <taxon>Embryophyta</taxon>
        <taxon>Tracheophyta</taxon>
        <taxon>Spermatophyta</taxon>
        <taxon>Magnoliopsida</taxon>
        <taxon>Liliopsida</taxon>
        <taxon>Asparagales</taxon>
        <taxon>Orchidaceae</taxon>
        <taxon>Epidendroideae</taxon>
        <taxon>Malaxideae</taxon>
        <taxon>Dendrobiinae</taxon>
        <taxon>Dendrobium</taxon>
    </lineage>
</organism>
<accession>A0A2I0VFQ3</accession>
<dbReference type="AlphaFoldDB" id="A0A2I0VFQ3"/>
<reference evidence="2 3" key="2">
    <citation type="journal article" date="2017" name="Nature">
        <title>The Apostasia genome and the evolution of orchids.</title>
        <authorList>
            <person name="Zhang G.Q."/>
            <person name="Liu K.W."/>
            <person name="Li Z."/>
            <person name="Lohaus R."/>
            <person name="Hsiao Y.Y."/>
            <person name="Niu S.C."/>
            <person name="Wang J.Y."/>
            <person name="Lin Y.C."/>
            <person name="Xu Q."/>
            <person name="Chen L.J."/>
            <person name="Yoshida K."/>
            <person name="Fujiwara S."/>
            <person name="Wang Z.W."/>
            <person name="Zhang Y.Q."/>
            <person name="Mitsuda N."/>
            <person name="Wang M."/>
            <person name="Liu G.H."/>
            <person name="Pecoraro L."/>
            <person name="Huang H.X."/>
            <person name="Xiao X.J."/>
            <person name="Lin M."/>
            <person name="Wu X.Y."/>
            <person name="Wu W.L."/>
            <person name="Chen Y.Y."/>
            <person name="Chang S.B."/>
            <person name="Sakamoto S."/>
            <person name="Ohme-Takagi M."/>
            <person name="Yagi M."/>
            <person name="Zeng S.J."/>
            <person name="Shen C.Y."/>
            <person name="Yeh C.M."/>
            <person name="Luo Y.B."/>
            <person name="Tsai W.C."/>
            <person name="Van de Peer Y."/>
            <person name="Liu Z.J."/>
        </authorList>
    </citation>
    <scope>NUCLEOTIDE SEQUENCE [LARGE SCALE GENOMIC DNA]</scope>
    <source>
        <tissue evidence="2">The whole plant</tissue>
    </source>
</reference>
<dbReference type="EMBL" id="KZ503683">
    <property type="protein sequence ID" value="PKU62252.1"/>
    <property type="molecule type" value="Genomic_DNA"/>
</dbReference>
<evidence type="ECO:0000256" key="1">
    <source>
        <dbReference type="SAM" id="MobiDB-lite"/>
    </source>
</evidence>
<evidence type="ECO:0000313" key="3">
    <source>
        <dbReference type="Proteomes" id="UP000233837"/>
    </source>
</evidence>